<dbReference type="Proteomes" id="UP001185899">
    <property type="component" value="Unassembled WGS sequence"/>
</dbReference>
<evidence type="ECO:0000256" key="1">
    <source>
        <dbReference type="SAM" id="SignalP"/>
    </source>
</evidence>
<evidence type="ECO:0000313" key="2">
    <source>
        <dbReference type="EMBL" id="MDV6233858.1"/>
    </source>
</evidence>
<protein>
    <submittedName>
        <fullName evidence="2">Uncharacterized protein</fullName>
    </submittedName>
</protein>
<proteinExistence type="predicted"/>
<sequence length="180" mass="16731">MTKRNASRIATGIFVAAAGLGSIVGAAVPTQAQTVDSPALGVAKTSDSDFSVALVGYDVAVADDGTATAKNIETGATESLPTRATAADGSQVEVQYAVSGSALRVHAVAVPSDGEVTTLSIGNCLAGIGGGAVSGGTAAGLAGAGVGTVTLPVVGTVGGGLVGAIGGAVGGGLTGGATFC</sequence>
<comment type="caution">
    <text evidence="2">The sequence shown here is derived from an EMBL/GenBank/DDBJ whole genome shotgun (WGS) entry which is preliminary data.</text>
</comment>
<feature type="signal peptide" evidence="1">
    <location>
        <begin position="1"/>
        <end position="26"/>
    </location>
</feature>
<dbReference type="RefSeq" id="WP_317549830.1">
    <property type="nucleotide sequence ID" value="NZ_JAWLKE010000013.1"/>
</dbReference>
<accession>A0ABU4B5Z4</accession>
<reference evidence="2 3" key="1">
    <citation type="submission" date="2023-10" db="EMBL/GenBank/DDBJ databases">
        <title>Development of a sustainable strategy for remediation of hydrocarbon-contaminated territories based on the waste exchange concept.</title>
        <authorList>
            <person name="Krivoruchko A."/>
        </authorList>
    </citation>
    <scope>NUCLEOTIDE SEQUENCE [LARGE SCALE GENOMIC DNA]</scope>
    <source>
        <strain evidence="2 3">IEGM 1322</strain>
    </source>
</reference>
<organism evidence="2 3">
    <name type="scientific">Rhodococcus cercidiphylli</name>
    <dbReference type="NCBI Taxonomy" id="489916"/>
    <lineage>
        <taxon>Bacteria</taxon>
        <taxon>Bacillati</taxon>
        <taxon>Actinomycetota</taxon>
        <taxon>Actinomycetes</taxon>
        <taxon>Mycobacteriales</taxon>
        <taxon>Nocardiaceae</taxon>
        <taxon>Rhodococcus</taxon>
    </lineage>
</organism>
<evidence type="ECO:0000313" key="3">
    <source>
        <dbReference type="Proteomes" id="UP001185899"/>
    </source>
</evidence>
<keyword evidence="1" id="KW-0732">Signal</keyword>
<keyword evidence="3" id="KW-1185">Reference proteome</keyword>
<name>A0ABU4B5Z4_9NOCA</name>
<gene>
    <name evidence="2" type="ORF">R3P95_25190</name>
</gene>
<dbReference type="EMBL" id="JAWLKE010000013">
    <property type="protein sequence ID" value="MDV6233858.1"/>
    <property type="molecule type" value="Genomic_DNA"/>
</dbReference>
<feature type="chain" id="PRO_5046040082" evidence="1">
    <location>
        <begin position="27"/>
        <end position="180"/>
    </location>
</feature>